<dbReference type="SUPFAM" id="SSF56019">
    <property type="entry name" value="The spindle assembly checkpoint protein mad2"/>
    <property type="match status" value="1"/>
</dbReference>
<dbReference type="InterPro" id="IPR036570">
    <property type="entry name" value="HORMA_dom_sf"/>
</dbReference>
<evidence type="ECO:0000313" key="3">
    <source>
        <dbReference type="Proteomes" id="UP000008792"/>
    </source>
</evidence>
<dbReference type="STRING" id="7244.B4LZU5"/>
<accession>B4LZU5</accession>
<dbReference type="AlphaFoldDB" id="B4LZU5"/>
<protein>
    <recommendedName>
        <fullName evidence="1">HORMA domain-containing protein</fullName>
    </recommendedName>
</protein>
<dbReference type="OMA" id="QYQEFPW"/>
<dbReference type="Gene3D" id="3.30.900.10">
    <property type="entry name" value="HORMA domain"/>
    <property type="match status" value="1"/>
</dbReference>
<reference evidence="2 3" key="1">
    <citation type="journal article" date="2007" name="Nature">
        <title>Evolution of genes and genomes on the Drosophila phylogeny.</title>
        <authorList>
            <consortium name="Drosophila 12 Genomes Consortium"/>
            <person name="Clark A.G."/>
            <person name="Eisen M.B."/>
            <person name="Smith D.R."/>
            <person name="Bergman C.M."/>
            <person name="Oliver B."/>
            <person name="Markow T.A."/>
            <person name="Kaufman T.C."/>
            <person name="Kellis M."/>
            <person name="Gelbart W."/>
            <person name="Iyer V.N."/>
            <person name="Pollard D.A."/>
            <person name="Sackton T.B."/>
            <person name="Larracuente A.M."/>
            <person name="Singh N.D."/>
            <person name="Abad J.P."/>
            <person name="Abt D.N."/>
            <person name="Adryan B."/>
            <person name="Aguade M."/>
            <person name="Akashi H."/>
            <person name="Anderson W.W."/>
            <person name="Aquadro C.F."/>
            <person name="Ardell D.H."/>
            <person name="Arguello R."/>
            <person name="Artieri C.G."/>
            <person name="Barbash D.A."/>
            <person name="Barker D."/>
            <person name="Barsanti P."/>
            <person name="Batterham P."/>
            <person name="Batzoglou S."/>
            <person name="Begun D."/>
            <person name="Bhutkar A."/>
            <person name="Blanco E."/>
            <person name="Bosak S.A."/>
            <person name="Bradley R.K."/>
            <person name="Brand A.D."/>
            <person name="Brent M.R."/>
            <person name="Brooks A.N."/>
            <person name="Brown R.H."/>
            <person name="Butlin R.K."/>
            <person name="Caggese C."/>
            <person name="Calvi B.R."/>
            <person name="Bernardo de Carvalho A."/>
            <person name="Caspi A."/>
            <person name="Castrezana S."/>
            <person name="Celniker S.E."/>
            <person name="Chang J.L."/>
            <person name="Chapple C."/>
            <person name="Chatterji S."/>
            <person name="Chinwalla A."/>
            <person name="Civetta A."/>
            <person name="Clifton S.W."/>
            <person name="Comeron J.M."/>
            <person name="Costello J.C."/>
            <person name="Coyne J.A."/>
            <person name="Daub J."/>
            <person name="David R.G."/>
            <person name="Delcher A.L."/>
            <person name="Delehaunty K."/>
            <person name="Do C.B."/>
            <person name="Ebling H."/>
            <person name="Edwards K."/>
            <person name="Eickbush T."/>
            <person name="Evans J.D."/>
            <person name="Filipski A."/>
            <person name="Findeiss S."/>
            <person name="Freyhult E."/>
            <person name="Fulton L."/>
            <person name="Fulton R."/>
            <person name="Garcia A.C."/>
            <person name="Gardiner A."/>
            <person name="Garfield D.A."/>
            <person name="Garvin B.E."/>
            <person name="Gibson G."/>
            <person name="Gilbert D."/>
            <person name="Gnerre S."/>
            <person name="Godfrey J."/>
            <person name="Good R."/>
            <person name="Gotea V."/>
            <person name="Gravely B."/>
            <person name="Greenberg A.J."/>
            <person name="Griffiths-Jones S."/>
            <person name="Gross S."/>
            <person name="Guigo R."/>
            <person name="Gustafson E.A."/>
            <person name="Haerty W."/>
            <person name="Hahn M.W."/>
            <person name="Halligan D.L."/>
            <person name="Halpern A.L."/>
            <person name="Halter G.M."/>
            <person name="Han M.V."/>
            <person name="Heger A."/>
            <person name="Hillier L."/>
            <person name="Hinrichs A.S."/>
            <person name="Holmes I."/>
            <person name="Hoskins R.A."/>
            <person name="Hubisz M.J."/>
            <person name="Hultmark D."/>
            <person name="Huntley M.A."/>
            <person name="Jaffe D.B."/>
            <person name="Jagadeeshan S."/>
            <person name="Jeck W.R."/>
            <person name="Johnson J."/>
            <person name="Jones C.D."/>
            <person name="Jordan W.C."/>
            <person name="Karpen G.H."/>
            <person name="Kataoka E."/>
            <person name="Keightley P.D."/>
            <person name="Kheradpour P."/>
            <person name="Kirkness E.F."/>
            <person name="Koerich L.B."/>
            <person name="Kristiansen K."/>
            <person name="Kudrna D."/>
            <person name="Kulathinal R.J."/>
            <person name="Kumar S."/>
            <person name="Kwok R."/>
            <person name="Lander E."/>
            <person name="Langley C.H."/>
            <person name="Lapoint R."/>
            <person name="Lazzaro B.P."/>
            <person name="Lee S.J."/>
            <person name="Levesque L."/>
            <person name="Li R."/>
            <person name="Lin C.F."/>
            <person name="Lin M.F."/>
            <person name="Lindblad-Toh K."/>
            <person name="Llopart A."/>
            <person name="Long M."/>
            <person name="Low L."/>
            <person name="Lozovsky E."/>
            <person name="Lu J."/>
            <person name="Luo M."/>
            <person name="Machado C.A."/>
            <person name="Makalowski W."/>
            <person name="Marzo M."/>
            <person name="Matsuda M."/>
            <person name="Matzkin L."/>
            <person name="McAllister B."/>
            <person name="McBride C.S."/>
            <person name="McKernan B."/>
            <person name="McKernan K."/>
            <person name="Mendez-Lago M."/>
            <person name="Minx P."/>
            <person name="Mollenhauer M.U."/>
            <person name="Montooth K."/>
            <person name="Mount S.M."/>
            <person name="Mu X."/>
            <person name="Myers E."/>
            <person name="Negre B."/>
            <person name="Newfeld S."/>
            <person name="Nielsen R."/>
            <person name="Noor M.A."/>
            <person name="O'Grady P."/>
            <person name="Pachter L."/>
            <person name="Papaceit M."/>
            <person name="Parisi M.J."/>
            <person name="Parisi M."/>
            <person name="Parts L."/>
            <person name="Pedersen J.S."/>
            <person name="Pesole G."/>
            <person name="Phillippy A.M."/>
            <person name="Ponting C.P."/>
            <person name="Pop M."/>
            <person name="Porcelli D."/>
            <person name="Powell J.R."/>
            <person name="Prohaska S."/>
            <person name="Pruitt K."/>
            <person name="Puig M."/>
            <person name="Quesneville H."/>
            <person name="Ram K.R."/>
            <person name="Rand D."/>
            <person name="Rasmussen M.D."/>
            <person name="Reed L.K."/>
            <person name="Reenan R."/>
            <person name="Reily A."/>
            <person name="Remington K.A."/>
            <person name="Rieger T.T."/>
            <person name="Ritchie M.G."/>
            <person name="Robin C."/>
            <person name="Rogers Y.H."/>
            <person name="Rohde C."/>
            <person name="Rozas J."/>
            <person name="Rubenfield M.J."/>
            <person name="Ruiz A."/>
            <person name="Russo S."/>
            <person name="Salzberg S.L."/>
            <person name="Sanchez-Gracia A."/>
            <person name="Saranga D.J."/>
            <person name="Sato H."/>
            <person name="Schaeffer S.W."/>
            <person name="Schatz M.C."/>
            <person name="Schlenke T."/>
            <person name="Schwartz R."/>
            <person name="Segarra C."/>
            <person name="Singh R.S."/>
            <person name="Sirot L."/>
            <person name="Sirota M."/>
            <person name="Sisneros N.B."/>
            <person name="Smith C.D."/>
            <person name="Smith T.F."/>
            <person name="Spieth J."/>
            <person name="Stage D.E."/>
            <person name="Stark A."/>
            <person name="Stephan W."/>
            <person name="Strausberg R.L."/>
            <person name="Strempel S."/>
            <person name="Sturgill D."/>
            <person name="Sutton G."/>
            <person name="Sutton G.G."/>
            <person name="Tao W."/>
            <person name="Teichmann S."/>
            <person name="Tobari Y.N."/>
            <person name="Tomimura Y."/>
            <person name="Tsolas J.M."/>
            <person name="Valente V.L."/>
            <person name="Venter E."/>
            <person name="Venter J.C."/>
            <person name="Vicario S."/>
            <person name="Vieira F.G."/>
            <person name="Vilella A.J."/>
            <person name="Villasante A."/>
            <person name="Walenz B."/>
            <person name="Wang J."/>
            <person name="Wasserman M."/>
            <person name="Watts T."/>
            <person name="Wilson D."/>
            <person name="Wilson R.K."/>
            <person name="Wing R.A."/>
            <person name="Wolfner M.F."/>
            <person name="Wong A."/>
            <person name="Wong G.K."/>
            <person name="Wu C.I."/>
            <person name="Wu G."/>
            <person name="Yamamoto D."/>
            <person name="Yang H.P."/>
            <person name="Yang S.P."/>
            <person name="Yorke J.A."/>
            <person name="Yoshida K."/>
            <person name="Zdobnov E."/>
            <person name="Zhang P."/>
            <person name="Zhang Y."/>
            <person name="Zimin A.V."/>
            <person name="Baldwin J."/>
            <person name="Abdouelleil A."/>
            <person name="Abdulkadir J."/>
            <person name="Abebe A."/>
            <person name="Abera B."/>
            <person name="Abreu J."/>
            <person name="Acer S.C."/>
            <person name="Aftuck L."/>
            <person name="Alexander A."/>
            <person name="An P."/>
            <person name="Anderson E."/>
            <person name="Anderson S."/>
            <person name="Arachi H."/>
            <person name="Azer M."/>
            <person name="Bachantsang P."/>
            <person name="Barry A."/>
            <person name="Bayul T."/>
            <person name="Berlin A."/>
            <person name="Bessette D."/>
            <person name="Bloom T."/>
            <person name="Blye J."/>
            <person name="Boguslavskiy L."/>
            <person name="Bonnet C."/>
            <person name="Boukhgalter B."/>
            <person name="Bourzgui I."/>
            <person name="Brown A."/>
            <person name="Cahill P."/>
            <person name="Channer S."/>
            <person name="Cheshatsang Y."/>
            <person name="Chuda L."/>
            <person name="Citroen M."/>
            <person name="Collymore A."/>
            <person name="Cooke P."/>
            <person name="Costello M."/>
            <person name="D'Aco K."/>
            <person name="Daza R."/>
            <person name="De Haan G."/>
            <person name="DeGray S."/>
            <person name="DeMaso C."/>
            <person name="Dhargay N."/>
            <person name="Dooley K."/>
            <person name="Dooley E."/>
            <person name="Doricent M."/>
            <person name="Dorje P."/>
            <person name="Dorjee K."/>
            <person name="Dupes A."/>
            <person name="Elong R."/>
            <person name="Falk J."/>
            <person name="Farina A."/>
            <person name="Faro S."/>
            <person name="Ferguson D."/>
            <person name="Fisher S."/>
            <person name="Foley C.D."/>
            <person name="Franke A."/>
            <person name="Friedrich D."/>
            <person name="Gadbois L."/>
            <person name="Gearin G."/>
            <person name="Gearin C.R."/>
            <person name="Giannoukos G."/>
            <person name="Goode T."/>
            <person name="Graham J."/>
            <person name="Grandbois E."/>
            <person name="Grewal S."/>
            <person name="Gyaltsen K."/>
            <person name="Hafez N."/>
            <person name="Hagos B."/>
            <person name="Hall J."/>
            <person name="Henson C."/>
            <person name="Hollinger A."/>
            <person name="Honan T."/>
            <person name="Huard M.D."/>
            <person name="Hughes L."/>
            <person name="Hurhula B."/>
            <person name="Husby M.E."/>
            <person name="Kamat A."/>
            <person name="Kanga B."/>
            <person name="Kashin S."/>
            <person name="Khazanovich D."/>
            <person name="Kisner P."/>
            <person name="Lance K."/>
            <person name="Lara M."/>
            <person name="Lee W."/>
            <person name="Lennon N."/>
            <person name="Letendre F."/>
            <person name="LeVine R."/>
            <person name="Lipovsky A."/>
            <person name="Liu X."/>
            <person name="Liu J."/>
            <person name="Liu S."/>
            <person name="Lokyitsang T."/>
            <person name="Lokyitsang Y."/>
            <person name="Lubonja R."/>
            <person name="Lui A."/>
            <person name="MacDonald P."/>
            <person name="Magnisalis V."/>
            <person name="Maru K."/>
            <person name="Matthews C."/>
            <person name="McCusker W."/>
            <person name="McDonough S."/>
            <person name="Mehta T."/>
            <person name="Meldrim J."/>
            <person name="Meneus L."/>
            <person name="Mihai O."/>
            <person name="Mihalev A."/>
            <person name="Mihova T."/>
            <person name="Mittelman R."/>
            <person name="Mlenga V."/>
            <person name="Montmayeur A."/>
            <person name="Mulrain L."/>
            <person name="Navidi A."/>
            <person name="Naylor J."/>
            <person name="Negash T."/>
            <person name="Nguyen T."/>
            <person name="Nguyen N."/>
            <person name="Nicol R."/>
            <person name="Norbu C."/>
            <person name="Norbu N."/>
            <person name="Novod N."/>
            <person name="O'Neill B."/>
            <person name="Osman S."/>
            <person name="Markiewicz E."/>
            <person name="Oyono O.L."/>
            <person name="Patti C."/>
            <person name="Phunkhang P."/>
            <person name="Pierre F."/>
            <person name="Priest M."/>
            <person name="Raghuraman S."/>
            <person name="Rege F."/>
            <person name="Reyes R."/>
            <person name="Rise C."/>
            <person name="Rogov P."/>
            <person name="Ross K."/>
            <person name="Ryan E."/>
            <person name="Settipalli S."/>
            <person name="Shea T."/>
            <person name="Sherpa N."/>
            <person name="Shi L."/>
            <person name="Shih D."/>
            <person name="Sparrow T."/>
            <person name="Spaulding J."/>
            <person name="Stalker J."/>
            <person name="Stange-Thomann N."/>
            <person name="Stavropoulos S."/>
            <person name="Stone C."/>
            <person name="Strader C."/>
            <person name="Tesfaye S."/>
            <person name="Thomson T."/>
            <person name="Thoulutsang Y."/>
            <person name="Thoulutsang D."/>
            <person name="Topham K."/>
            <person name="Topping I."/>
            <person name="Tsamla T."/>
            <person name="Vassiliev H."/>
            <person name="Vo A."/>
            <person name="Wangchuk T."/>
            <person name="Wangdi T."/>
            <person name="Weiand M."/>
            <person name="Wilkinson J."/>
            <person name="Wilson A."/>
            <person name="Yadav S."/>
            <person name="Young G."/>
            <person name="Yu Q."/>
            <person name="Zembek L."/>
            <person name="Zhong D."/>
            <person name="Zimmer A."/>
            <person name="Zwirko Z."/>
            <person name="Jaffe D.B."/>
            <person name="Alvarez P."/>
            <person name="Brockman W."/>
            <person name="Butler J."/>
            <person name="Chin C."/>
            <person name="Gnerre S."/>
            <person name="Grabherr M."/>
            <person name="Kleber M."/>
            <person name="Mauceli E."/>
            <person name="MacCallum I."/>
        </authorList>
    </citation>
    <scope>NUCLEOTIDE SEQUENCE [LARGE SCALE GENOMIC DNA]</scope>
    <source>
        <strain evidence="3">Tucson 15010-1051.87</strain>
    </source>
</reference>
<dbReference type="HOGENOM" id="CLU_050394_2_0_1"/>
<dbReference type="EMBL" id="CH940650">
    <property type="protein sequence ID" value="EDW67173.1"/>
    <property type="molecule type" value="Genomic_DNA"/>
</dbReference>
<dbReference type="KEGG" id="dvi:6629565"/>
<dbReference type="PANTHER" id="PTHR11842:SF10">
    <property type="entry name" value="MITOTIC SPINDLE ASSEMBLY CHECKPOINT PROTEIN MAD2B"/>
    <property type="match status" value="1"/>
</dbReference>
<dbReference type="InterPro" id="IPR003511">
    <property type="entry name" value="HORMA_dom"/>
</dbReference>
<feature type="domain" description="HORMA" evidence="1">
    <location>
        <begin position="4"/>
        <end position="196"/>
    </location>
</feature>
<proteinExistence type="predicted"/>
<dbReference type="PANTHER" id="PTHR11842">
    <property type="entry name" value="MITOTIC SPINDLE ASSEMBLY CHECKPOINT PROTEIN MAD2"/>
    <property type="match status" value="1"/>
</dbReference>
<dbReference type="PhylomeDB" id="B4LZU5"/>
<sequence length="198" mass="22624">MESDDIAAIHAEAIEVILNHILYVRGVYPGQIFKKRRIYNTPVFIVAFPALNSYLANVLRTVQQLLQNPAQQLKLEVIIYGNDAEHMESYLLEMQPVQSDHAQDQYLMEYEQQLSAALYKLADRVKHLPKLGQNAKFKVHIHTTQTAFTQLSHDAQYQEFPWLQASANPQQLEPRKFALLPLATVDKVGLKMDAHICG</sequence>
<dbReference type="Proteomes" id="UP000008792">
    <property type="component" value="Unassembled WGS sequence"/>
</dbReference>
<dbReference type="OrthoDB" id="21254at2759"/>
<keyword evidence="3" id="KW-1185">Reference proteome</keyword>
<dbReference type="Pfam" id="PF02301">
    <property type="entry name" value="HORMA"/>
    <property type="match status" value="1"/>
</dbReference>
<organism evidence="2 3">
    <name type="scientific">Drosophila virilis</name>
    <name type="common">Fruit fly</name>
    <dbReference type="NCBI Taxonomy" id="7244"/>
    <lineage>
        <taxon>Eukaryota</taxon>
        <taxon>Metazoa</taxon>
        <taxon>Ecdysozoa</taxon>
        <taxon>Arthropoda</taxon>
        <taxon>Hexapoda</taxon>
        <taxon>Insecta</taxon>
        <taxon>Pterygota</taxon>
        <taxon>Neoptera</taxon>
        <taxon>Endopterygota</taxon>
        <taxon>Diptera</taxon>
        <taxon>Brachycera</taxon>
        <taxon>Muscomorpha</taxon>
        <taxon>Ephydroidea</taxon>
        <taxon>Drosophilidae</taxon>
        <taxon>Drosophila</taxon>
    </lineage>
</organism>
<dbReference type="eggNOG" id="KOG3186">
    <property type="taxonomic scope" value="Eukaryota"/>
</dbReference>
<dbReference type="FunCoup" id="B4LZU5">
    <property type="interactions" value="109"/>
</dbReference>
<dbReference type="InterPro" id="IPR045091">
    <property type="entry name" value="Mad2-like"/>
</dbReference>
<evidence type="ECO:0000313" key="2">
    <source>
        <dbReference type="EMBL" id="EDW67173.1"/>
    </source>
</evidence>
<evidence type="ECO:0000259" key="1">
    <source>
        <dbReference type="PROSITE" id="PS50815"/>
    </source>
</evidence>
<name>B4LZU5_DROVI</name>
<gene>
    <name evidence="2" type="primary">Dvir\GJ23233</name>
    <name evidence="2" type="ORF">Dvir_GJ23233</name>
</gene>
<dbReference type="GO" id="GO:0016035">
    <property type="term" value="C:zeta DNA polymerase complex"/>
    <property type="evidence" value="ECO:0007669"/>
    <property type="project" value="TreeGrafter"/>
</dbReference>
<dbReference type="InParanoid" id="B4LZU5"/>
<dbReference type="PROSITE" id="PS50815">
    <property type="entry name" value="HORMA"/>
    <property type="match status" value="1"/>
</dbReference>